<dbReference type="AlphaFoldDB" id="A0A2W4Z6F5"/>
<feature type="transmembrane region" description="Helical" evidence="1">
    <location>
        <begin position="78"/>
        <end position="97"/>
    </location>
</feature>
<accession>A0A2W4Z6F5</accession>
<protein>
    <submittedName>
        <fullName evidence="2">Uncharacterized protein</fullName>
    </submittedName>
</protein>
<feature type="transmembrane region" description="Helical" evidence="1">
    <location>
        <begin position="103"/>
        <end position="123"/>
    </location>
</feature>
<sequence>MKPVYQKLRPIFLTVLSLGVGYLTISVTTALLYAVWLSDEGHTFTSQFLAFAAIAGLGFATLSGYLAALVAQRSPVKHAALLSLMLTVIWAVSTFLFGSIETLFIALLNIAIALSGVMTGGWLRYIQIATQPATENPETLPAES</sequence>
<keyword evidence="1" id="KW-0472">Membrane</keyword>
<comment type="caution">
    <text evidence="2">The sequence shown here is derived from an EMBL/GenBank/DDBJ whole genome shotgun (WGS) entry which is preliminary data.</text>
</comment>
<dbReference type="EMBL" id="QBMP01000123">
    <property type="protein sequence ID" value="PZO53875.1"/>
    <property type="molecule type" value="Genomic_DNA"/>
</dbReference>
<keyword evidence="1" id="KW-0812">Transmembrane</keyword>
<dbReference type="Proteomes" id="UP000249794">
    <property type="component" value="Unassembled WGS sequence"/>
</dbReference>
<feature type="transmembrane region" description="Helical" evidence="1">
    <location>
        <begin position="12"/>
        <end position="36"/>
    </location>
</feature>
<evidence type="ECO:0000256" key="1">
    <source>
        <dbReference type="SAM" id="Phobius"/>
    </source>
</evidence>
<evidence type="ECO:0000313" key="3">
    <source>
        <dbReference type="Proteomes" id="UP000249794"/>
    </source>
</evidence>
<keyword evidence="1" id="KW-1133">Transmembrane helix</keyword>
<name>A0A2W4Z6F5_9CYAN</name>
<gene>
    <name evidence="2" type="ORF">DCF15_12325</name>
</gene>
<reference evidence="3" key="1">
    <citation type="submission" date="2018-04" db="EMBL/GenBank/DDBJ databases">
        <authorList>
            <person name="Cornet L."/>
        </authorList>
    </citation>
    <scope>NUCLEOTIDE SEQUENCE [LARGE SCALE GENOMIC DNA]</scope>
</reference>
<proteinExistence type="predicted"/>
<organism evidence="2 3">
    <name type="scientific">Phormidesmis priestleyi</name>
    <dbReference type="NCBI Taxonomy" id="268141"/>
    <lineage>
        <taxon>Bacteria</taxon>
        <taxon>Bacillati</taxon>
        <taxon>Cyanobacteriota</taxon>
        <taxon>Cyanophyceae</taxon>
        <taxon>Leptolyngbyales</taxon>
        <taxon>Leptolyngbyaceae</taxon>
        <taxon>Phormidesmis</taxon>
    </lineage>
</organism>
<feature type="transmembrane region" description="Helical" evidence="1">
    <location>
        <begin position="48"/>
        <end position="71"/>
    </location>
</feature>
<reference evidence="2 3" key="2">
    <citation type="submission" date="2018-06" db="EMBL/GenBank/DDBJ databases">
        <title>Metagenomic assembly of (sub)arctic Cyanobacteria and their associated microbiome from non-axenic cultures.</title>
        <authorList>
            <person name="Baurain D."/>
        </authorList>
    </citation>
    <scope>NUCLEOTIDE SEQUENCE [LARGE SCALE GENOMIC DNA]</scope>
    <source>
        <strain evidence="2">ULC027bin1</strain>
    </source>
</reference>
<evidence type="ECO:0000313" key="2">
    <source>
        <dbReference type="EMBL" id="PZO53875.1"/>
    </source>
</evidence>